<dbReference type="VEuPathDB" id="FungiDB:PV10_01743"/>
<feature type="compositionally biased region" description="Basic and acidic residues" evidence="1">
    <location>
        <begin position="349"/>
        <end position="363"/>
    </location>
</feature>
<comment type="caution">
    <text evidence="3">The sequence shown here is derived from an EMBL/GenBank/DDBJ whole genome shotgun (WGS) entry which is preliminary data.</text>
</comment>
<evidence type="ECO:0000313" key="3">
    <source>
        <dbReference type="EMBL" id="RVX75870.1"/>
    </source>
</evidence>
<gene>
    <name evidence="3" type="ORF">B0A52_00227</name>
</gene>
<dbReference type="EMBL" id="NAJM01000001">
    <property type="protein sequence ID" value="RVX75870.1"/>
    <property type="molecule type" value="Genomic_DNA"/>
</dbReference>
<dbReference type="InterPro" id="IPR029523">
    <property type="entry name" value="INO80B/Ies2"/>
</dbReference>
<dbReference type="InterPro" id="IPR006880">
    <property type="entry name" value="INO80B_C"/>
</dbReference>
<dbReference type="GO" id="GO:0031011">
    <property type="term" value="C:Ino80 complex"/>
    <property type="evidence" value="ECO:0007669"/>
    <property type="project" value="InterPro"/>
</dbReference>
<accession>A0A438NJF6</accession>
<feature type="compositionally biased region" description="Polar residues" evidence="1">
    <location>
        <begin position="461"/>
        <end position="470"/>
    </location>
</feature>
<feature type="compositionally biased region" description="Basic and acidic residues" evidence="1">
    <location>
        <begin position="74"/>
        <end position="88"/>
    </location>
</feature>
<feature type="domain" description="INO80 complex subunit B-like conserved region" evidence="2">
    <location>
        <begin position="354"/>
        <end position="445"/>
    </location>
</feature>
<feature type="compositionally biased region" description="Basic residues" evidence="1">
    <location>
        <begin position="16"/>
        <end position="26"/>
    </location>
</feature>
<dbReference type="Proteomes" id="UP000288859">
    <property type="component" value="Unassembled WGS sequence"/>
</dbReference>
<evidence type="ECO:0000256" key="1">
    <source>
        <dbReference type="SAM" id="MobiDB-lite"/>
    </source>
</evidence>
<feature type="region of interest" description="Disordered" evidence="1">
    <location>
        <begin position="1"/>
        <end position="373"/>
    </location>
</feature>
<organism evidence="3 4">
    <name type="scientific">Exophiala mesophila</name>
    <name type="common">Black yeast-like fungus</name>
    <dbReference type="NCBI Taxonomy" id="212818"/>
    <lineage>
        <taxon>Eukaryota</taxon>
        <taxon>Fungi</taxon>
        <taxon>Dikarya</taxon>
        <taxon>Ascomycota</taxon>
        <taxon>Pezizomycotina</taxon>
        <taxon>Eurotiomycetes</taxon>
        <taxon>Chaetothyriomycetidae</taxon>
        <taxon>Chaetothyriales</taxon>
        <taxon>Herpotrichiellaceae</taxon>
        <taxon>Exophiala</taxon>
    </lineage>
</organism>
<dbReference type="PANTHER" id="PTHR21561">
    <property type="entry name" value="INO80 COMPLEX SUBUNIT B"/>
    <property type="match status" value="1"/>
</dbReference>
<feature type="compositionally biased region" description="Acidic residues" evidence="1">
    <location>
        <begin position="130"/>
        <end position="189"/>
    </location>
</feature>
<dbReference type="AlphaFoldDB" id="A0A438NJF6"/>
<dbReference type="GO" id="GO:0006338">
    <property type="term" value="P:chromatin remodeling"/>
    <property type="evidence" value="ECO:0007669"/>
    <property type="project" value="InterPro"/>
</dbReference>
<feature type="compositionally biased region" description="Acidic residues" evidence="1">
    <location>
        <begin position="241"/>
        <end position="307"/>
    </location>
</feature>
<dbReference type="OrthoDB" id="2021186at2759"/>
<feature type="region of interest" description="Disordered" evidence="1">
    <location>
        <begin position="451"/>
        <end position="470"/>
    </location>
</feature>
<dbReference type="PANTHER" id="PTHR21561:SF12">
    <property type="entry name" value="INO80 COMPLEX SUBUNIT B"/>
    <property type="match status" value="1"/>
</dbReference>
<dbReference type="Pfam" id="PF04795">
    <property type="entry name" value="PAPA-1"/>
    <property type="match status" value="1"/>
</dbReference>
<dbReference type="SMART" id="SM01406">
    <property type="entry name" value="PAPA-1"/>
    <property type="match status" value="1"/>
</dbReference>
<sequence>MSFLTLRYRYRESSNPKRRVANRRRSSSPNTGTASSRPRRGEHSNGPASVQRNSGAYDDRRQSLKLTVKAPPSKLREVMRANEVESLHDVLGGGKVLDGPRSTRRQALAASAPRQASTQASKPRYAEVPSDVDDDDDDEEEEEDEEDEDEDEEDEEEDDDEDEEMAQNDFDELGAEPEGGTDDDEDVEMEEAHPAPPSKRAPQPKAPKITLKPPARSDPSSTKSKLVVTPANVGPVKSVEDQEMEDEPDDEEVEASSELSEEDEDATNLNGEDAEGEDEDAEAEEEGLGEGDEIEVDDDDDDLDSDSDGTPASGSATPDISRMTKRQRRREEDANALLSLDMAPQQRKFFTDEEKAMRKDEHARKRKELTKRKVQEEKTAALNRLLKPQVSKARGAAPKPETLAAAAAAAASPFDYDSAVPNANPVYTRWISSRDGIKLGVPEEWLGKKAGRYFGPPLPPSNGSLIQEVD</sequence>
<reference evidence="3 4" key="1">
    <citation type="submission" date="2017-03" db="EMBL/GenBank/DDBJ databases">
        <title>Genomes of endolithic fungi from Antarctica.</title>
        <authorList>
            <person name="Coleine C."/>
            <person name="Masonjones S."/>
            <person name="Stajich J.E."/>
        </authorList>
    </citation>
    <scope>NUCLEOTIDE SEQUENCE [LARGE SCALE GENOMIC DNA]</scope>
    <source>
        <strain evidence="3 4">CCFEE 6314</strain>
    </source>
</reference>
<feature type="compositionally biased region" description="Polar residues" evidence="1">
    <location>
        <begin position="27"/>
        <end position="36"/>
    </location>
</feature>
<protein>
    <recommendedName>
        <fullName evidence="2">INO80 complex subunit B-like conserved region domain-containing protein</fullName>
    </recommendedName>
</protein>
<proteinExistence type="predicted"/>
<name>A0A438NJF6_EXOME</name>
<evidence type="ECO:0000259" key="2">
    <source>
        <dbReference type="SMART" id="SM01406"/>
    </source>
</evidence>
<evidence type="ECO:0000313" key="4">
    <source>
        <dbReference type="Proteomes" id="UP000288859"/>
    </source>
</evidence>